<comment type="caution">
    <text evidence="3">The sequence shown here is derived from an EMBL/GenBank/DDBJ whole genome shotgun (WGS) entry which is preliminary data.</text>
</comment>
<feature type="region of interest" description="Disordered" evidence="1">
    <location>
        <begin position="99"/>
        <end position="161"/>
    </location>
</feature>
<dbReference type="Proteomes" id="UP001054857">
    <property type="component" value="Unassembled WGS sequence"/>
</dbReference>
<evidence type="ECO:0000313" key="4">
    <source>
        <dbReference type="Proteomes" id="UP001054857"/>
    </source>
</evidence>
<feature type="non-terminal residue" evidence="3">
    <location>
        <position position="290"/>
    </location>
</feature>
<gene>
    <name evidence="3" type="ORF">Agub_g1224</name>
</gene>
<feature type="signal peptide" evidence="2">
    <location>
        <begin position="1"/>
        <end position="17"/>
    </location>
</feature>
<feature type="compositionally biased region" description="Polar residues" evidence="1">
    <location>
        <begin position="145"/>
        <end position="157"/>
    </location>
</feature>
<keyword evidence="4" id="KW-1185">Reference proteome</keyword>
<evidence type="ECO:0000313" key="3">
    <source>
        <dbReference type="EMBL" id="GFR40706.1"/>
    </source>
</evidence>
<proteinExistence type="predicted"/>
<evidence type="ECO:0000256" key="1">
    <source>
        <dbReference type="SAM" id="MobiDB-lite"/>
    </source>
</evidence>
<sequence length="290" mass="27415">VTPSGVLLSCLDALAYAGPSAGSAAAAAAASTVAEGDLPPAHHHRHAAADPHQHPQPYPQQGAPRSTWPSPKSSRFEDRSISGDAAAAGAGAGTAAGQLADLTSTPPRSVGAATSMSISVSGGGGGGGGNAVSGGGGGDGASGSRSLPTARSGSVSTAAMAAAEEDGDAAAAGGGAVAKMRVDDVNDDGNEISGIGLGGAEEAAANALGIGAEWGAAAGADAGAEEVEEVELSPGAAVWWGSPAPDVTLGAVAPGCVALVRRNQRRIMILGVVSAAGQEYQPAGGSDGGG</sequence>
<feature type="compositionally biased region" description="Gly residues" evidence="1">
    <location>
        <begin position="121"/>
        <end position="141"/>
    </location>
</feature>
<feature type="non-terminal residue" evidence="3">
    <location>
        <position position="1"/>
    </location>
</feature>
<accession>A0AAD3DF67</accession>
<dbReference type="AlphaFoldDB" id="A0AAD3DF67"/>
<keyword evidence="2" id="KW-0732">Signal</keyword>
<reference evidence="3 4" key="1">
    <citation type="journal article" date="2021" name="Sci. Rep.">
        <title>Genome sequencing of the multicellular alga Astrephomene provides insights into convergent evolution of germ-soma differentiation.</title>
        <authorList>
            <person name="Yamashita S."/>
            <person name="Yamamoto K."/>
            <person name="Matsuzaki R."/>
            <person name="Suzuki S."/>
            <person name="Yamaguchi H."/>
            <person name="Hirooka S."/>
            <person name="Minakuchi Y."/>
            <person name="Miyagishima S."/>
            <person name="Kawachi M."/>
            <person name="Toyoda A."/>
            <person name="Nozaki H."/>
        </authorList>
    </citation>
    <scope>NUCLEOTIDE SEQUENCE [LARGE SCALE GENOMIC DNA]</scope>
    <source>
        <strain evidence="3 4">NIES-4017</strain>
    </source>
</reference>
<feature type="region of interest" description="Disordered" evidence="1">
    <location>
        <begin position="37"/>
        <end position="79"/>
    </location>
</feature>
<feature type="chain" id="PRO_5042016190" evidence="2">
    <location>
        <begin position="18"/>
        <end position="290"/>
    </location>
</feature>
<dbReference type="EMBL" id="BMAR01000001">
    <property type="protein sequence ID" value="GFR40706.1"/>
    <property type="molecule type" value="Genomic_DNA"/>
</dbReference>
<feature type="compositionally biased region" description="Polar residues" evidence="1">
    <location>
        <begin position="104"/>
        <end position="118"/>
    </location>
</feature>
<organism evidence="3 4">
    <name type="scientific">Astrephomene gubernaculifera</name>
    <dbReference type="NCBI Taxonomy" id="47775"/>
    <lineage>
        <taxon>Eukaryota</taxon>
        <taxon>Viridiplantae</taxon>
        <taxon>Chlorophyta</taxon>
        <taxon>core chlorophytes</taxon>
        <taxon>Chlorophyceae</taxon>
        <taxon>CS clade</taxon>
        <taxon>Chlamydomonadales</taxon>
        <taxon>Astrephomenaceae</taxon>
        <taxon>Astrephomene</taxon>
    </lineage>
</organism>
<name>A0AAD3DF67_9CHLO</name>
<protein>
    <submittedName>
        <fullName evidence="3">Uncharacterized protein</fullName>
    </submittedName>
</protein>
<evidence type="ECO:0000256" key="2">
    <source>
        <dbReference type="SAM" id="SignalP"/>
    </source>
</evidence>